<feature type="signal peptide" evidence="2">
    <location>
        <begin position="1"/>
        <end position="23"/>
    </location>
</feature>
<evidence type="ECO:0000256" key="2">
    <source>
        <dbReference type="SAM" id="SignalP"/>
    </source>
</evidence>
<evidence type="ECO:0000313" key="3">
    <source>
        <dbReference type="EMBL" id="QEV05083.1"/>
    </source>
</evidence>
<feature type="chain" id="PRO_5046916321" description="DUF748 domain-containing protein" evidence="2">
    <location>
        <begin position="24"/>
        <end position="351"/>
    </location>
</feature>
<name>A0ABX6ASS2_9ACTN</name>
<keyword evidence="2" id="KW-0732">Signal</keyword>
<organism evidence="3 4">
    <name type="scientific">Streptomyces prasinus</name>
    <dbReference type="NCBI Taxonomy" id="67345"/>
    <lineage>
        <taxon>Bacteria</taxon>
        <taxon>Bacillati</taxon>
        <taxon>Actinomycetota</taxon>
        <taxon>Actinomycetes</taxon>
        <taxon>Kitasatosporales</taxon>
        <taxon>Streptomycetaceae</taxon>
        <taxon>Streptomyces</taxon>
    </lineage>
</organism>
<dbReference type="EMBL" id="CP023697">
    <property type="protein sequence ID" value="QEV05083.1"/>
    <property type="molecule type" value="Genomic_DNA"/>
</dbReference>
<feature type="region of interest" description="Disordered" evidence="1">
    <location>
        <begin position="299"/>
        <end position="351"/>
    </location>
</feature>
<accession>A0ABX6ASS2</accession>
<sequence length="351" mass="36749">MQTGLKITAFAAALAATFGAAYGVGQSLDLVVEDGASASAHDDRHTPGASAPQDGDGHGGHETTPAGGLQISENGYTLDLRTPEVEAGHRTELRFTVRDERGRAVTEYRREHDKELHLIVASRDLLTYRHLHPTRAADGTWSTPVDLPKAGGYRVFADFTPAEEGAGNLTLGADLAASGPYRPQRLPAPRDTARVDGYEVRLDGTLRPGRGSGLNLTVSRDGEPVTDLQPYLGAYGHLVALRSGDLAYLHVHPGGGPGDGRTEPGPTVSFTATAPSTGSYRLFLDFKHDGVVRTAAFTVRAGTQPGTEAGTDTETRTPAPDAPDAPDASDAPDTGTSDHPGDNGRGTGHGH</sequence>
<dbReference type="GeneID" id="95533879"/>
<feature type="region of interest" description="Disordered" evidence="1">
    <location>
        <begin position="38"/>
        <end position="72"/>
    </location>
</feature>
<dbReference type="Proteomes" id="UP000326041">
    <property type="component" value="Chromosome"/>
</dbReference>
<evidence type="ECO:0000313" key="4">
    <source>
        <dbReference type="Proteomes" id="UP000326041"/>
    </source>
</evidence>
<gene>
    <name evidence="3" type="ORF">CP972_04765</name>
</gene>
<keyword evidence="4" id="KW-1185">Reference proteome</keyword>
<protein>
    <recommendedName>
        <fullName evidence="5">DUF748 domain-containing protein</fullName>
    </recommendedName>
</protein>
<reference evidence="3 4" key="1">
    <citation type="submission" date="2017-09" db="EMBL/GenBank/DDBJ databases">
        <authorList>
            <person name="Lee N."/>
            <person name="Cho B.-K."/>
        </authorList>
    </citation>
    <scope>NUCLEOTIDE SEQUENCE [LARGE SCALE GENOMIC DNA]</scope>
    <source>
        <strain evidence="3 4">ATCC 13879</strain>
    </source>
</reference>
<feature type="compositionally biased region" description="Low complexity" evidence="1">
    <location>
        <begin position="325"/>
        <end position="334"/>
    </location>
</feature>
<evidence type="ECO:0008006" key="5">
    <source>
        <dbReference type="Google" id="ProtNLM"/>
    </source>
</evidence>
<dbReference type="RefSeq" id="WP_079060829.1">
    <property type="nucleotide sequence ID" value="NZ_CP023697.1"/>
</dbReference>
<evidence type="ECO:0000256" key="1">
    <source>
        <dbReference type="SAM" id="MobiDB-lite"/>
    </source>
</evidence>
<proteinExistence type="predicted"/>